<dbReference type="EMBL" id="ALBS01000027">
    <property type="protein sequence ID" value="EJT52330.1"/>
    <property type="molecule type" value="Genomic_DNA"/>
</dbReference>
<evidence type="ECO:0000256" key="2">
    <source>
        <dbReference type="ARBA" id="ARBA00022771"/>
    </source>
</evidence>
<dbReference type="GO" id="GO:0061630">
    <property type="term" value="F:ubiquitin protein ligase activity"/>
    <property type="evidence" value="ECO:0007669"/>
    <property type="project" value="TreeGrafter"/>
</dbReference>
<dbReference type="InterPro" id="IPR051834">
    <property type="entry name" value="RING_finger_E3_ligase"/>
</dbReference>
<evidence type="ECO:0000256" key="1">
    <source>
        <dbReference type="ARBA" id="ARBA00022723"/>
    </source>
</evidence>
<feature type="domain" description="RING-type" evidence="6">
    <location>
        <begin position="77"/>
        <end position="139"/>
    </location>
</feature>
<dbReference type="PANTHER" id="PTHR45931">
    <property type="entry name" value="SI:CH211-59O9.10"/>
    <property type="match status" value="1"/>
</dbReference>
<dbReference type="VEuPathDB" id="FungiDB:A1Q1_04541"/>
<dbReference type="GeneID" id="25988054"/>
<evidence type="ECO:0000313" key="7">
    <source>
        <dbReference type="EMBL" id="EJT52330.1"/>
    </source>
</evidence>
<dbReference type="GO" id="GO:0005634">
    <property type="term" value="C:nucleus"/>
    <property type="evidence" value="ECO:0007669"/>
    <property type="project" value="TreeGrafter"/>
</dbReference>
<dbReference type="OrthoDB" id="8062037at2759"/>
<comment type="caution">
    <text evidence="7">The sequence shown here is derived from an EMBL/GenBank/DDBJ whole genome shotgun (WGS) entry which is preliminary data.</text>
</comment>
<dbReference type="SUPFAM" id="SSF57850">
    <property type="entry name" value="RING/U-box"/>
    <property type="match status" value="1"/>
</dbReference>
<proteinExistence type="predicted"/>
<evidence type="ECO:0000256" key="3">
    <source>
        <dbReference type="ARBA" id="ARBA00022833"/>
    </source>
</evidence>
<reference evidence="7 8" key="1">
    <citation type="journal article" date="2012" name="Eukaryot. Cell">
        <title>Draft genome sequence of CBS 2479, the standard type strain of Trichosporon asahii.</title>
        <authorList>
            <person name="Yang R.Y."/>
            <person name="Li H.T."/>
            <person name="Zhu H."/>
            <person name="Zhou G.P."/>
            <person name="Wang M."/>
            <person name="Wang L."/>
        </authorList>
    </citation>
    <scope>NUCLEOTIDE SEQUENCE [LARGE SCALE GENOMIC DNA]</scope>
    <source>
        <strain evidence="8">ATCC 90039 / CBS 2479 / JCM 2466 / KCTC 7840 / NCYC 2677 / UAMH 7654</strain>
    </source>
</reference>
<dbReference type="PANTHER" id="PTHR45931:SF3">
    <property type="entry name" value="RING ZINC FINGER-CONTAINING PROTEIN"/>
    <property type="match status" value="1"/>
</dbReference>
<dbReference type="GO" id="GO:0008270">
    <property type="term" value="F:zinc ion binding"/>
    <property type="evidence" value="ECO:0007669"/>
    <property type="project" value="UniProtKB-KW"/>
</dbReference>
<evidence type="ECO:0000256" key="4">
    <source>
        <dbReference type="PROSITE-ProRule" id="PRU00175"/>
    </source>
</evidence>
<dbReference type="InterPro" id="IPR001841">
    <property type="entry name" value="Znf_RING"/>
</dbReference>
<evidence type="ECO:0000259" key="6">
    <source>
        <dbReference type="PROSITE" id="PS50089"/>
    </source>
</evidence>
<keyword evidence="2 4" id="KW-0863">Zinc-finger</keyword>
<evidence type="ECO:0000313" key="8">
    <source>
        <dbReference type="Proteomes" id="UP000002748"/>
    </source>
</evidence>
<protein>
    <recommendedName>
        <fullName evidence="6">RING-type domain-containing protein</fullName>
    </recommendedName>
</protein>
<organism evidence="7 8">
    <name type="scientific">Trichosporon asahii var. asahii (strain ATCC 90039 / CBS 2479 / JCM 2466 / KCTC 7840 / NBRC 103889/ NCYC 2677 / UAMH 7654)</name>
    <name type="common">Yeast</name>
    <dbReference type="NCBI Taxonomy" id="1186058"/>
    <lineage>
        <taxon>Eukaryota</taxon>
        <taxon>Fungi</taxon>
        <taxon>Dikarya</taxon>
        <taxon>Basidiomycota</taxon>
        <taxon>Agaricomycotina</taxon>
        <taxon>Tremellomycetes</taxon>
        <taxon>Trichosporonales</taxon>
        <taxon>Trichosporonaceae</taxon>
        <taxon>Trichosporon</taxon>
    </lineage>
</organism>
<dbReference type="PROSITE" id="PS50089">
    <property type="entry name" value="ZF_RING_2"/>
    <property type="match status" value="1"/>
</dbReference>
<keyword evidence="3" id="KW-0862">Zinc</keyword>
<name>J4UKD2_TRIAS</name>
<dbReference type="Gene3D" id="3.30.40.10">
    <property type="entry name" value="Zinc/RING finger domain, C3HC4 (zinc finger)"/>
    <property type="match status" value="1"/>
</dbReference>
<dbReference type="GO" id="GO:0006511">
    <property type="term" value="P:ubiquitin-dependent protein catabolic process"/>
    <property type="evidence" value="ECO:0007669"/>
    <property type="project" value="TreeGrafter"/>
</dbReference>
<evidence type="ECO:0000256" key="5">
    <source>
        <dbReference type="SAM" id="MobiDB-lite"/>
    </source>
</evidence>
<gene>
    <name evidence="7" type="ORF">A1Q1_04541</name>
</gene>
<dbReference type="Proteomes" id="UP000002748">
    <property type="component" value="Unassembled WGS sequence"/>
</dbReference>
<dbReference type="KEGG" id="tasa:A1Q1_04541"/>
<dbReference type="InterPro" id="IPR013083">
    <property type="entry name" value="Znf_RING/FYVE/PHD"/>
</dbReference>
<dbReference type="AlphaFoldDB" id="J4UKD2"/>
<feature type="region of interest" description="Disordered" evidence="5">
    <location>
        <begin position="204"/>
        <end position="231"/>
    </location>
</feature>
<keyword evidence="1" id="KW-0479">Metal-binding</keyword>
<dbReference type="HOGENOM" id="CLU_1200544_0_0_1"/>
<sequence>MPGDEESPYAARPAPESFDDFMAQISAIQEAHGGIMVDEDLYEDIFGEAPFGARPEFIKNLPRPTTAEIKKQDTTDCPVCLQSLGAIETEEEYALADEAFFGDLEALGLRKLPCDGGHVVCARCCKSWLRLNNSCPLCRATVDPQAPVSHPMIDQQRHTEQMLSLFHAVFGQRGSGGPGSAQGAPGAGGLPGGFPGLGDVLGGMGFGGGGGRSGERREREEDRSAFSGMYS</sequence>
<dbReference type="RefSeq" id="XP_014183449.1">
    <property type="nucleotide sequence ID" value="XM_014327974.1"/>
</dbReference>
<accession>J4UKD2</accession>
<feature type="compositionally biased region" description="Basic and acidic residues" evidence="5">
    <location>
        <begin position="213"/>
        <end position="224"/>
    </location>
</feature>